<dbReference type="GO" id="GO:0005739">
    <property type="term" value="C:mitochondrion"/>
    <property type="evidence" value="ECO:0007669"/>
    <property type="project" value="TreeGrafter"/>
</dbReference>
<dbReference type="GO" id="GO:0006304">
    <property type="term" value="P:DNA modification"/>
    <property type="evidence" value="ECO:0007669"/>
    <property type="project" value="InterPro"/>
</dbReference>
<dbReference type="GO" id="GO:0008168">
    <property type="term" value="F:methyltransferase activity"/>
    <property type="evidence" value="ECO:0007669"/>
    <property type="project" value="InterPro"/>
</dbReference>
<dbReference type="CDD" id="cd02440">
    <property type="entry name" value="AdoMet_MTases"/>
    <property type="match status" value="1"/>
</dbReference>
<dbReference type="InterPro" id="IPR002052">
    <property type="entry name" value="DNA_methylase_N6_adenine_CS"/>
</dbReference>
<sequence length="345" mass="38808">MPRLSPKLIHHLSKTNPLLPLLLRQTRTPSLAKAEYRWLLSYVLKTPIPTQSSKSSYLKYLCHRRSIGVPLQYLLKTQPFGNLEILCGPGALIPRPETEETVFRLCEIIELNYPNLLGKSQDRNGELRILDLCTGPGSIVLLAADLLHKLSLQNGYQILGVDISSAALALAKKSLNYNISQENIPKNVSQNIDFVEADILTNDRSELYNKISQLFEPKREGKVNRTVDIIISNPPYISPEGYWKDTARSVRLFEPELALVPPALHLQDSVAREDLFYPVIQAVARDLGAQAVVLETGGNEQSTRVREIFSANGWETSIWEDFSGIKRNVVAWQKHSKWSCLESPA</sequence>
<evidence type="ECO:0000313" key="3">
    <source>
        <dbReference type="Proteomes" id="UP001365542"/>
    </source>
</evidence>
<accession>A0AAV9XJ96</accession>
<dbReference type="InterPro" id="IPR029063">
    <property type="entry name" value="SAM-dependent_MTases_sf"/>
</dbReference>
<dbReference type="Pfam" id="PF07669">
    <property type="entry name" value="Eco57I"/>
    <property type="match status" value="1"/>
</dbReference>
<evidence type="ECO:0000313" key="2">
    <source>
        <dbReference type="EMBL" id="KAK6541845.1"/>
    </source>
</evidence>
<dbReference type="Gene3D" id="3.40.50.150">
    <property type="entry name" value="Vaccinia Virus protein VP39"/>
    <property type="match status" value="1"/>
</dbReference>
<dbReference type="PROSITE" id="PS00092">
    <property type="entry name" value="N6_MTASE"/>
    <property type="match status" value="1"/>
</dbReference>
<comment type="caution">
    <text evidence="2">The sequence shown here is derived from an EMBL/GenBank/DDBJ whole genome shotgun (WGS) entry which is preliminary data.</text>
</comment>
<organism evidence="2 3">
    <name type="scientific">Orbilia ellipsospora</name>
    <dbReference type="NCBI Taxonomy" id="2528407"/>
    <lineage>
        <taxon>Eukaryota</taxon>
        <taxon>Fungi</taxon>
        <taxon>Dikarya</taxon>
        <taxon>Ascomycota</taxon>
        <taxon>Pezizomycotina</taxon>
        <taxon>Orbiliomycetes</taxon>
        <taxon>Orbiliales</taxon>
        <taxon>Orbiliaceae</taxon>
        <taxon>Orbilia</taxon>
    </lineage>
</organism>
<evidence type="ECO:0000259" key="1">
    <source>
        <dbReference type="Pfam" id="PF07669"/>
    </source>
</evidence>
<dbReference type="EMBL" id="JAVHJO010000003">
    <property type="protein sequence ID" value="KAK6541845.1"/>
    <property type="molecule type" value="Genomic_DNA"/>
</dbReference>
<dbReference type="GO" id="GO:0032259">
    <property type="term" value="P:methylation"/>
    <property type="evidence" value="ECO:0007669"/>
    <property type="project" value="InterPro"/>
</dbReference>
<reference evidence="2 3" key="1">
    <citation type="submission" date="2019-10" db="EMBL/GenBank/DDBJ databases">
        <authorList>
            <person name="Palmer J.M."/>
        </authorList>
    </citation>
    <scope>NUCLEOTIDE SEQUENCE [LARGE SCALE GENOMIC DNA]</scope>
    <source>
        <strain evidence="2 3">TWF694</strain>
    </source>
</reference>
<dbReference type="SUPFAM" id="SSF53335">
    <property type="entry name" value="S-adenosyl-L-methionine-dependent methyltransferases"/>
    <property type="match status" value="1"/>
</dbReference>
<dbReference type="AlphaFoldDB" id="A0AAV9XJ96"/>
<dbReference type="GO" id="GO:0003676">
    <property type="term" value="F:nucleic acid binding"/>
    <property type="evidence" value="ECO:0007669"/>
    <property type="project" value="InterPro"/>
</dbReference>
<protein>
    <recommendedName>
        <fullName evidence="1">Type II methyltransferase M.TaqI-like domain-containing protein</fullName>
    </recommendedName>
</protein>
<gene>
    <name evidence="2" type="ORF">TWF694_007624</name>
</gene>
<proteinExistence type="predicted"/>
<feature type="domain" description="Type II methyltransferase M.TaqI-like" evidence="1">
    <location>
        <begin position="157"/>
        <end position="242"/>
    </location>
</feature>
<keyword evidence="3" id="KW-1185">Reference proteome</keyword>
<dbReference type="Proteomes" id="UP001365542">
    <property type="component" value="Unassembled WGS sequence"/>
</dbReference>
<dbReference type="InterPro" id="IPR050320">
    <property type="entry name" value="N5-glutamine_MTase"/>
</dbReference>
<dbReference type="InterPro" id="IPR011639">
    <property type="entry name" value="MethylTrfase_TaqI-like_dom"/>
</dbReference>
<dbReference type="PANTHER" id="PTHR18895:SF74">
    <property type="entry name" value="MTRF1L RELEASE FACTOR GLUTAMINE METHYLTRANSFERASE"/>
    <property type="match status" value="1"/>
</dbReference>
<dbReference type="PANTHER" id="PTHR18895">
    <property type="entry name" value="HEMK METHYLTRANSFERASE"/>
    <property type="match status" value="1"/>
</dbReference>
<name>A0AAV9XJ96_9PEZI</name>